<proteinExistence type="predicted"/>
<dbReference type="AlphaFoldDB" id="A0A9P6ILS9"/>
<gene>
    <name evidence="1" type="ORF">BGZ65_001613</name>
</gene>
<dbReference type="OrthoDB" id="2445316at2759"/>
<name>A0A9P6ILS9_9FUNG</name>
<accession>A0A9P6ILS9</accession>
<sequence length="532" mass="60067">MQPNDLDEQDPYKQALSFDQLFPELVFVEDPAQFINYATPLETTTSHHDQPELQPLDAFDIGLPNELSQDFISRWLESSLSFSFTGGSSSTLMYGGVHYPLCVISPLVASLVTVNAISWIHRLCGQLPCQIRPCEPETPTLSYEAILPQASVYSALRILISWPAKLTSKRDNSISFGSGSLDGGSTPWESDLLVLVEHASTSIRTHLENTLQLIQMGLSGHSNSRGKRQDGIRALEQELAQATEDVKNRAHRLETLKAVMRTEDILDRHMTSIQTFYQSIEQHYPMQSSKMEAEFADQPRAVVMRRRLLTEHGILQKATKRVQELEKMLKDSNERCDPWLSSFTICDTNHDDMDSGSLLCPPVIIPQTVSATTLLSNPTAFTFEQLWRARAGVDSIPSRHERGCEVSVASIIGSENVPLSLDHPVDHVGNPYQSFRPSLLQARFERWVQKHERQYSQKPDSEHNEFATDTEDLLLLEAESDFLQSRHMDVDTYENLCEKHSFHVPGSVKRESLAVDQSKYFNPIHVHIVLAT</sequence>
<organism evidence="1 2">
    <name type="scientific">Modicella reniformis</name>
    <dbReference type="NCBI Taxonomy" id="1440133"/>
    <lineage>
        <taxon>Eukaryota</taxon>
        <taxon>Fungi</taxon>
        <taxon>Fungi incertae sedis</taxon>
        <taxon>Mucoromycota</taxon>
        <taxon>Mortierellomycotina</taxon>
        <taxon>Mortierellomycetes</taxon>
        <taxon>Mortierellales</taxon>
        <taxon>Mortierellaceae</taxon>
        <taxon>Modicella</taxon>
    </lineage>
</organism>
<comment type="caution">
    <text evidence="1">The sequence shown here is derived from an EMBL/GenBank/DDBJ whole genome shotgun (WGS) entry which is preliminary data.</text>
</comment>
<reference evidence="1" key="1">
    <citation type="journal article" date="2020" name="Fungal Divers.">
        <title>Resolving the Mortierellaceae phylogeny through synthesis of multi-gene phylogenetics and phylogenomics.</title>
        <authorList>
            <person name="Vandepol N."/>
            <person name="Liber J."/>
            <person name="Desiro A."/>
            <person name="Na H."/>
            <person name="Kennedy M."/>
            <person name="Barry K."/>
            <person name="Grigoriev I.V."/>
            <person name="Miller A.N."/>
            <person name="O'Donnell K."/>
            <person name="Stajich J.E."/>
            <person name="Bonito G."/>
        </authorList>
    </citation>
    <scope>NUCLEOTIDE SEQUENCE</scope>
    <source>
        <strain evidence="1">MES-2147</strain>
    </source>
</reference>
<protein>
    <submittedName>
        <fullName evidence="1">Uncharacterized protein</fullName>
    </submittedName>
</protein>
<evidence type="ECO:0000313" key="2">
    <source>
        <dbReference type="Proteomes" id="UP000749646"/>
    </source>
</evidence>
<dbReference type="EMBL" id="JAAAHW010009700">
    <property type="protein sequence ID" value="KAF9937276.1"/>
    <property type="molecule type" value="Genomic_DNA"/>
</dbReference>
<keyword evidence="2" id="KW-1185">Reference proteome</keyword>
<dbReference type="Proteomes" id="UP000749646">
    <property type="component" value="Unassembled WGS sequence"/>
</dbReference>
<evidence type="ECO:0000313" key="1">
    <source>
        <dbReference type="EMBL" id="KAF9937276.1"/>
    </source>
</evidence>